<dbReference type="InterPro" id="IPR027417">
    <property type="entry name" value="P-loop_NTPase"/>
</dbReference>
<dbReference type="EMBL" id="NWTC01000048">
    <property type="protein sequence ID" value="PDT43976.1"/>
    <property type="molecule type" value="Genomic_DNA"/>
</dbReference>
<reference evidence="2 3" key="1">
    <citation type="submission" date="2017-09" db="EMBL/GenBank/DDBJ databases">
        <title>Comparative genomics of rhizobia isolated from Phaseolus vulgaris in China.</title>
        <authorList>
            <person name="Tong W."/>
        </authorList>
    </citation>
    <scope>NUCLEOTIDE SEQUENCE [LARGE SCALE GENOMIC DNA]</scope>
    <source>
        <strain evidence="2 3">PCH1</strain>
    </source>
</reference>
<sequence>MTLQISDWRLLKLTLDQVGPFQDAIQTFNFRGIASSEDPDPAPASLYMLLAKNGHGKTTVLESIHGLFGLMANPPIGRFADVAHKGQAQVDIRAEWTIDGKTQTTLLSIWTGSPFYLVDWTDDLESAQVQQWATLNLTQANGVISFGRGTNDLGRLLFEEIRAAQGSAPTELFGLSQELPTVILFPADRRLVAPSEHRVIERPKDWGYQPAQTFASDGPVWSESIDNLLIWLEWLDDGRLAELIAYLNAEIFAEDRKAIRPPRRAELKTFVATPTGEHALEQLSHGERALLQLYARTACHMTRNTILLVDEVDTHLHSKWMNRLLLALKQLLVKNAQLSVIFTTHNRELMKVFDHQAHETGIVKGGYLIEDELS</sequence>
<evidence type="ECO:0000313" key="3">
    <source>
        <dbReference type="Proteomes" id="UP000220353"/>
    </source>
</evidence>
<evidence type="ECO:0000259" key="1">
    <source>
        <dbReference type="Pfam" id="PF13304"/>
    </source>
</evidence>
<feature type="domain" description="ATPase AAA-type core" evidence="1">
    <location>
        <begin position="251"/>
        <end position="350"/>
    </location>
</feature>
<dbReference type="PANTHER" id="PTHR43581">
    <property type="entry name" value="ATP/GTP PHOSPHATASE"/>
    <property type="match status" value="1"/>
</dbReference>
<dbReference type="GO" id="GO:0016887">
    <property type="term" value="F:ATP hydrolysis activity"/>
    <property type="evidence" value="ECO:0007669"/>
    <property type="project" value="InterPro"/>
</dbReference>
<dbReference type="PANTHER" id="PTHR43581:SF4">
    <property type="entry name" value="ATP_GTP PHOSPHATASE"/>
    <property type="match status" value="1"/>
</dbReference>
<dbReference type="InterPro" id="IPR051396">
    <property type="entry name" value="Bact_Antivir_Def_Nuclease"/>
</dbReference>
<dbReference type="SUPFAM" id="SSF52540">
    <property type="entry name" value="P-loop containing nucleoside triphosphate hydrolases"/>
    <property type="match status" value="1"/>
</dbReference>
<dbReference type="RefSeq" id="WP_097588020.1">
    <property type="nucleotide sequence ID" value="NZ_NWTC01000048.1"/>
</dbReference>
<dbReference type="Pfam" id="PF13304">
    <property type="entry name" value="AAA_21"/>
    <property type="match status" value="1"/>
</dbReference>
<dbReference type="GO" id="GO:0005524">
    <property type="term" value="F:ATP binding"/>
    <property type="evidence" value="ECO:0007669"/>
    <property type="project" value="InterPro"/>
</dbReference>
<gene>
    <name evidence="2" type="ORF">CO661_31940</name>
</gene>
<protein>
    <recommendedName>
        <fullName evidence="1">ATPase AAA-type core domain-containing protein</fullName>
    </recommendedName>
</protein>
<dbReference type="InterPro" id="IPR003959">
    <property type="entry name" value="ATPase_AAA_core"/>
</dbReference>
<name>A0A2A6LP10_RHIFR</name>
<dbReference type="Proteomes" id="UP000220353">
    <property type="component" value="Unassembled WGS sequence"/>
</dbReference>
<dbReference type="AlphaFoldDB" id="A0A2A6LP10"/>
<proteinExistence type="predicted"/>
<organism evidence="2 3">
    <name type="scientific">Rhizobium fredii</name>
    <name type="common">Sinorhizobium fredii</name>
    <dbReference type="NCBI Taxonomy" id="380"/>
    <lineage>
        <taxon>Bacteria</taxon>
        <taxon>Pseudomonadati</taxon>
        <taxon>Pseudomonadota</taxon>
        <taxon>Alphaproteobacteria</taxon>
        <taxon>Hyphomicrobiales</taxon>
        <taxon>Rhizobiaceae</taxon>
        <taxon>Sinorhizobium/Ensifer group</taxon>
        <taxon>Sinorhizobium</taxon>
    </lineage>
</organism>
<dbReference type="Gene3D" id="3.40.50.300">
    <property type="entry name" value="P-loop containing nucleotide triphosphate hydrolases"/>
    <property type="match status" value="2"/>
</dbReference>
<evidence type="ECO:0000313" key="2">
    <source>
        <dbReference type="EMBL" id="PDT43976.1"/>
    </source>
</evidence>
<comment type="caution">
    <text evidence="2">The sequence shown here is derived from an EMBL/GenBank/DDBJ whole genome shotgun (WGS) entry which is preliminary data.</text>
</comment>
<accession>A0A2A6LP10</accession>